<organism evidence="10 11">
    <name type="scientific">Patulibacter brassicae</name>
    <dbReference type="NCBI Taxonomy" id="1705717"/>
    <lineage>
        <taxon>Bacteria</taxon>
        <taxon>Bacillati</taxon>
        <taxon>Actinomycetota</taxon>
        <taxon>Thermoleophilia</taxon>
        <taxon>Solirubrobacterales</taxon>
        <taxon>Patulibacteraceae</taxon>
        <taxon>Patulibacter</taxon>
    </lineage>
</organism>
<evidence type="ECO:0000259" key="9">
    <source>
        <dbReference type="PROSITE" id="PS50850"/>
    </source>
</evidence>
<gene>
    <name evidence="10" type="ORF">SK069_07765</name>
</gene>
<dbReference type="RefSeq" id="WP_319953638.1">
    <property type="nucleotide sequence ID" value="NZ_JAXAVX010000003.1"/>
</dbReference>
<feature type="transmembrane region" description="Helical" evidence="8">
    <location>
        <begin position="458"/>
        <end position="478"/>
    </location>
</feature>
<feature type="transmembrane region" description="Helical" evidence="8">
    <location>
        <begin position="63"/>
        <end position="82"/>
    </location>
</feature>
<evidence type="ECO:0000313" key="10">
    <source>
        <dbReference type="EMBL" id="MDX8151482.1"/>
    </source>
</evidence>
<comment type="subcellular location">
    <subcellularLocation>
        <location evidence="1">Cell membrane</location>
        <topology evidence="1">Multi-pass membrane protein</topology>
    </subcellularLocation>
</comment>
<evidence type="ECO:0000256" key="5">
    <source>
        <dbReference type="ARBA" id="ARBA00022692"/>
    </source>
</evidence>
<keyword evidence="3" id="KW-0813">Transport</keyword>
<evidence type="ECO:0000256" key="8">
    <source>
        <dbReference type="SAM" id="Phobius"/>
    </source>
</evidence>
<feature type="transmembrane region" description="Helical" evidence="8">
    <location>
        <begin position="358"/>
        <end position="376"/>
    </location>
</feature>
<feature type="transmembrane region" description="Helical" evidence="8">
    <location>
        <begin position="152"/>
        <end position="173"/>
    </location>
</feature>
<feature type="transmembrane region" description="Helical" evidence="8">
    <location>
        <begin position="247"/>
        <end position="267"/>
    </location>
</feature>
<feature type="transmembrane region" description="Helical" evidence="8">
    <location>
        <begin position="292"/>
        <end position="319"/>
    </location>
</feature>
<feature type="domain" description="Major facilitator superfamily (MFS) profile" evidence="9">
    <location>
        <begin position="28"/>
        <end position="480"/>
    </location>
</feature>
<dbReference type="InterPro" id="IPR011701">
    <property type="entry name" value="MFS"/>
</dbReference>
<dbReference type="Gene3D" id="1.20.1250.20">
    <property type="entry name" value="MFS general substrate transporter like domains"/>
    <property type="match status" value="1"/>
</dbReference>
<dbReference type="EMBL" id="JAXAVX010000003">
    <property type="protein sequence ID" value="MDX8151482.1"/>
    <property type="molecule type" value="Genomic_DNA"/>
</dbReference>
<dbReference type="InterPro" id="IPR020846">
    <property type="entry name" value="MFS_dom"/>
</dbReference>
<protein>
    <submittedName>
        <fullName evidence="10">DHA2 family efflux MFS transporter permease subunit</fullName>
    </submittedName>
</protein>
<dbReference type="InterPro" id="IPR004638">
    <property type="entry name" value="EmrB-like"/>
</dbReference>
<feature type="transmembrane region" description="Helical" evidence="8">
    <location>
        <begin position="325"/>
        <end position="346"/>
    </location>
</feature>
<feature type="transmembrane region" description="Helical" evidence="8">
    <location>
        <begin position="429"/>
        <end position="446"/>
    </location>
</feature>
<dbReference type="NCBIfam" id="TIGR00711">
    <property type="entry name" value="efflux_EmrB"/>
    <property type="match status" value="1"/>
</dbReference>
<name>A0ABU4VI21_9ACTN</name>
<keyword evidence="5 8" id="KW-0812">Transmembrane</keyword>
<sequence length="485" mass="48959">MSTAAATRRPSAVRPAAPAPIPGTVWRLAILIASGAFLSGLDSSVVAVGLDTMAVRLGTGLADAQWIATAYLLALGVALPAYGWAGRRFGSGRVWIGAMAAFTGASLLCALAPSLELLVAARVLQGLAAGLLIPAGQTVLGEAVGPERLGRVMATLGIFVTAGPALGPVVGGLVLDVAAWPWLFLLNLPVGVAALLAARRLVPRGAADPAQRADGPGLLLLVTGIPLVVLAATAAGEGRAPGEAAVLVPLLAGVAALVAFAAYAPWLRRRAAAGPGRARPALDLRLLAHPRFAAAAVTSALAGAVMVGGALVLPLYFQLGRGQDALQAGASMIALGAGSMIALPLVGRAIDRLGAGRVSAVGGVAVLLSTIPFGVLDLDAPWWLVQLLLVVRGVAIALALVPTMTAAYQAVDRPQLPDATALVNILQRLGGAVGGALLAIVLATGLPDGTEVAVHRTFWWLAVAAGLAALSAWWLLLVERRERVG</sequence>
<feature type="transmembrane region" description="Helical" evidence="8">
    <location>
        <begin position="94"/>
        <end position="113"/>
    </location>
</feature>
<comment type="similarity">
    <text evidence="2">Belongs to the major facilitator superfamily. EmrB family.</text>
</comment>
<accession>A0ABU4VI21</accession>
<dbReference type="InterPro" id="IPR036259">
    <property type="entry name" value="MFS_trans_sf"/>
</dbReference>
<keyword evidence="6 8" id="KW-1133">Transmembrane helix</keyword>
<feature type="transmembrane region" description="Helical" evidence="8">
    <location>
        <begin position="179"/>
        <end position="198"/>
    </location>
</feature>
<evidence type="ECO:0000256" key="1">
    <source>
        <dbReference type="ARBA" id="ARBA00004651"/>
    </source>
</evidence>
<dbReference type="Proteomes" id="UP001277761">
    <property type="component" value="Unassembled WGS sequence"/>
</dbReference>
<evidence type="ECO:0000256" key="2">
    <source>
        <dbReference type="ARBA" id="ARBA00008537"/>
    </source>
</evidence>
<keyword evidence="11" id="KW-1185">Reference proteome</keyword>
<dbReference type="PANTHER" id="PTHR42718:SF9">
    <property type="entry name" value="MAJOR FACILITATOR SUPERFAMILY MULTIDRUG TRANSPORTER MFSC"/>
    <property type="match status" value="1"/>
</dbReference>
<evidence type="ECO:0000256" key="6">
    <source>
        <dbReference type="ARBA" id="ARBA00022989"/>
    </source>
</evidence>
<dbReference type="SUPFAM" id="SSF103473">
    <property type="entry name" value="MFS general substrate transporter"/>
    <property type="match status" value="1"/>
</dbReference>
<dbReference type="Pfam" id="PF07690">
    <property type="entry name" value="MFS_1"/>
    <property type="match status" value="1"/>
</dbReference>
<dbReference type="PROSITE" id="PS50850">
    <property type="entry name" value="MFS"/>
    <property type="match status" value="1"/>
</dbReference>
<dbReference type="PANTHER" id="PTHR42718">
    <property type="entry name" value="MAJOR FACILITATOR SUPERFAMILY MULTIDRUG TRANSPORTER MFSC"/>
    <property type="match status" value="1"/>
</dbReference>
<dbReference type="Gene3D" id="1.20.1720.10">
    <property type="entry name" value="Multidrug resistance protein D"/>
    <property type="match status" value="1"/>
</dbReference>
<evidence type="ECO:0000256" key="3">
    <source>
        <dbReference type="ARBA" id="ARBA00022448"/>
    </source>
</evidence>
<feature type="transmembrane region" description="Helical" evidence="8">
    <location>
        <begin position="218"/>
        <end position="235"/>
    </location>
</feature>
<evidence type="ECO:0000256" key="7">
    <source>
        <dbReference type="ARBA" id="ARBA00023136"/>
    </source>
</evidence>
<proteinExistence type="inferred from homology"/>
<feature type="transmembrane region" description="Helical" evidence="8">
    <location>
        <begin position="382"/>
        <end position="408"/>
    </location>
</feature>
<reference evidence="10 11" key="1">
    <citation type="submission" date="2023-11" db="EMBL/GenBank/DDBJ databases">
        <authorList>
            <person name="Xu M."/>
            <person name="Jiang T."/>
        </authorList>
    </citation>
    <scope>NUCLEOTIDE SEQUENCE [LARGE SCALE GENOMIC DNA]</scope>
    <source>
        <strain evidence="10 11">SD</strain>
    </source>
</reference>
<feature type="transmembrane region" description="Helical" evidence="8">
    <location>
        <begin position="119"/>
        <end position="140"/>
    </location>
</feature>
<evidence type="ECO:0000256" key="4">
    <source>
        <dbReference type="ARBA" id="ARBA00022475"/>
    </source>
</evidence>
<keyword evidence="4" id="KW-1003">Cell membrane</keyword>
<evidence type="ECO:0000313" key="11">
    <source>
        <dbReference type="Proteomes" id="UP001277761"/>
    </source>
</evidence>
<comment type="caution">
    <text evidence="10">The sequence shown here is derived from an EMBL/GenBank/DDBJ whole genome shotgun (WGS) entry which is preliminary data.</text>
</comment>
<keyword evidence="7 8" id="KW-0472">Membrane</keyword>